<evidence type="ECO:0000313" key="1">
    <source>
        <dbReference type="EMBL" id="KKL48798.1"/>
    </source>
</evidence>
<organism evidence="1">
    <name type="scientific">marine sediment metagenome</name>
    <dbReference type="NCBI Taxonomy" id="412755"/>
    <lineage>
        <taxon>unclassified sequences</taxon>
        <taxon>metagenomes</taxon>
        <taxon>ecological metagenomes</taxon>
    </lineage>
</organism>
<proteinExistence type="predicted"/>
<dbReference type="EMBL" id="LAZR01033190">
    <property type="protein sequence ID" value="KKL48798.1"/>
    <property type="molecule type" value="Genomic_DNA"/>
</dbReference>
<sequence length="139" mass="16754">MKKGNRQGFSFHQTVLFASTNKTILRKLEKFAKIFRLKIWVYDDNYTEFIGVPYFVAVIDRTFLETKEWDYIINIYRAEADDKTKLLIIDELDSPKDRYCHHVNKDHVTKIIFHIFWEYIKVKTFNKVNRIRSHTCSSP</sequence>
<gene>
    <name evidence="1" type="ORF">LCGC14_2321900</name>
</gene>
<reference evidence="1" key="1">
    <citation type="journal article" date="2015" name="Nature">
        <title>Complex archaea that bridge the gap between prokaryotes and eukaryotes.</title>
        <authorList>
            <person name="Spang A."/>
            <person name="Saw J.H."/>
            <person name="Jorgensen S.L."/>
            <person name="Zaremba-Niedzwiedzka K."/>
            <person name="Martijn J."/>
            <person name="Lind A.E."/>
            <person name="van Eijk R."/>
            <person name="Schleper C."/>
            <person name="Guy L."/>
            <person name="Ettema T.J."/>
        </authorList>
    </citation>
    <scope>NUCLEOTIDE SEQUENCE</scope>
</reference>
<dbReference type="AlphaFoldDB" id="A0A0F9CHN6"/>
<accession>A0A0F9CHN6</accession>
<comment type="caution">
    <text evidence="1">The sequence shown here is derived from an EMBL/GenBank/DDBJ whole genome shotgun (WGS) entry which is preliminary data.</text>
</comment>
<name>A0A0F9CHN6_9ZZZZ</name>
<protein>
    <submittedName>
        <fullName evidence="1">Uncharacterized protein</fullName>
    </submittedName>
</protein>